<dbReference type="CDD" id="cd03784">
    <property type="entry name" value="GT1_Gtf-like"/>
    <property type="match status" value="1"/>
</dbReference>
<comment type="caution">
    <text evidence="6">The sequence shown here is derived from an EMBL/GenBank/DDBJ whole genome shotgun (WGS) entry which is preliminary data.</text>
</comment>
<keyword evidence="3 4" id="KW-0808">Transferase</keyword>
<name>A0ABD1NCS5_9FABA</name>
<organism evidence="6 7">
    <name type="scientific">Flemingia macrophylla</name>
    <dbReference type="NCBI Taxonomy" id="520843"/>
    <lineage>
        <taxon>Eukaryota</taxon>
        <taxon>Viridiplantae</taxon>
        <taxon>Streptophyta</taxon>
        <taxon>Embryophyta</taxon>
        <taxon>Tracheophyta</taxon>
        <taxon>Spermatophyta</taxon>
        <taxon>Magnoliopsida</taxon>
        <taxon>eudicotyledons</taxon>
        <taxon>Gunneridae</taxon>
        <taxon>Pentapetalae</taxon>
        <taxon>rosids</taxon>
        <taxon>fabids</taxon>
        <taxon>Fabales</taxon>
        <taxon>Fabaceae</taxon>
        <taxon>Papilionoideae</taxon>
        <taxon>50 kb inversion clade</taxon>
        <taxon>NPAAA clade</taxon>
        <taxon>indigoferoid/millettioid clade</taxon>
        <taxon>Phaseoleae</taxon>
        <taxon>Flemingia</taxon>
    </lineage>
</organism>
<evidence type="ECO:0000256" key="5">
    <source>
        <dbReference type="RuleBase" id="RU362057"/>
    </source>
</evidence>
<comment type="similarity">
    <text evidence="1 4">Belongs to the UDP-glycosyltransferase family.</text>
</comment>
<dbReference type="FunFam" id="3.40.50.2000:FF:000051">
    <property type="entry name" value="Glycosyltransferase"/>
    <property type="match status" value="1"/>
</dbReference>
<gene>
    <name evidence="6" type="ORF">Fmac_007176</name>
</gene>
<evidence type="ECO:0000256" key="4">
    <source>
        <dbReference type="RuleBase" id="RU003718"/>
    </source>
</evidence>
<proteinExistence type="inferred from homology"/>
<keyword evidence="2 4" id="KW-0328">Glycosyltransferase</keyword>
<protein>
    <recommendedName>
        <fullName evidence="5">Glycosyltransferase</fullName>
        <ecNumber evidence="5">2.4.1.-</ecNumber>
    </recommendedName>
</protein>
<dbReference type="SUPFAM" id="SSF53756">
    <property type="entry name" value="UDP-Glycosyltransferase/glycogen phosphorylase"/>
    <property type="match status" value="1"/>
</dbReference>
<dbReference type="EMBL" id="JBGMDY010000002">
    <property type="protein sequence ID" value="KAL2345891.1"/>
    <property type="molecule type" value="Genomic_DNA"/>
</dbReference>
<evidence type="ECO:0000256" key="2">
    <source>
        <dbReference type="ARBA" id="ARBA00022676"/>
    </source>
</evidence>
<dbReference type="PROSITE" id="PS00375">
    <property type="entry name" value="UDPGT"/>
    <property type="match status" value="1"/>
</dbReference>
<dbReference type="Proteomes" id="UP001603857">
    <property type="component" value="Unassembled WGS sequence"/>
</dbReference>
<dbReference type="GO" id="GO:0016757">
    <property type="term" value="F:glycosyltransferase activity"/>
    <property type="evidence" value="ECO:0007669"/>
    <property type="project" value="UniProtKB-KW"/>
</dbReference>
<dbReference type="Gene3D" id="3.40.50.2000">
    <property type="entry name" value="Glycogen Phosphorylase B"/>
    <property type="match status" value="2"/>
</dbReference>
<sequence>MVAMIPSPGMGHLIPMIELAKRVVGYEKLRVSFVIPSSGPPTKAQIMVLEALPPSITHVFLPPVTLSDLPADSKIETRISHTVLRSLTSLRDTFHSLSATHTLAAVVVDLFATDAFDVAREFNASPYVFYPSTATVLSLFLHLRTLHRDLHCDFKDLPHPVNIPGCIPFHGKDILDPLQDRKDDAYAWVLHHANRYPEAQGILVNTFPELEPGPIKHLLTQEPPVYAVGPLVRMESISSSGSAECLAWLDQQPRGSVLFVSFGSAGTLSSAQINELALGLESSQQRFLWVVKSPNDKLPNASYFTADTHADPFHFLPQGFVQRTKARALLLPSWAPQPQVLAHPSTAAFLTHCGWNSVLESIVNGVPLLSWPLFAEQKMNAFMLTHDVNVSLIPTSSSDDGLVHRHEIATLVKSLMEGEEGKKLRYRIKDLKDAAAKALADDGSSTNHISTLALRWSNAPVTNLT</sequence>
<evidence type="ECO:0000256" key="3">
    <source>
        <dbReference type="ARBA" id="ARBA00022679"/>
    </source>
</evidence>
<dbReference type="Pfam" id="PF00201">
    <property type="entry name" value="UDPGT"/>
    <property type="match status" value="1"/>
</dbReference>
<dbReference type="InterPro" id="IPR002213">
    <property type="entry name" value="UDP_glucos_trans"/>
</dbReference>
<keyword evidence="7" id="KW-1185">Reference proteome</keyword>
<dbReference type="PANTHER" id="PTHR48046">
    <property type="entry name" value="UDP-GLYCOSYLTRANSFERASE 72E1"/>
    <property type="match status" value="1"/>
</dbReference>
<reference evidence="6 7" key="1">
    <citation type="submission" date="2024-08" db="EMBL/GenBank/DDBJ databases">
        <title>Insights into the chromosomal genome structure of Flemingia macrophylla.</title>
        <authorList>
            <person name="Ding Y."/>
            <person name="Zhao Y."/>
            <person name="Bi W."/>
            <person name="Wu M."/>
            <person name="Zhao G."/>
            <person name="Gong Y."/>
            <person name="Li W."/>
            <person name="Zhang P."/>
        </authorList>
    </citation>
    <scope>NUCLEOTIDE SEQUENCE [LARGE SCALE GENOMIC DNA]</scope>
    <source>
        <strain evidence="6">DYQJB</strain>
        <tissue evidence="6">Leaf</tissue>
    </source>
</reference>
<dbReference type="EC" id="2.4.1.-" evidence="5"/>
<evidence type="ECO:0000256" key="1">
    <source>
        <dbReference type="ARBA" id="ARBA00009995"/>
    </source>
</evidence>
<dbReference type="InterPro" id="IPR035595">
    <property type="entry name" value="UDP_glycos_trans_CS"/>
</dbReference>
<dbReference type="PANTHER" id="PTHR48046:SF6">
    <property type="entry name" value="GLYCOSYLTRANSFERASE"/>
    <property type="match status" value="1"/>
</dbReference>
<accession>A0ABD1NCS5</accession>
<evidence type="ECO:0000313" key="7">
    <source>
        <dbReference type="Proteomes" id="UP001603857"/>
    </source>
</evidence>
<dbReference type="AlphaFoldDB" id="A0ABD1NCS5"/>
<dbReference type="FunFam" id="3.40.50.2000:FF:000054">
    <property type="entry name" value="Glycosyltransferase"/>
    <property type="match status" value="1"/>
</dbReference>
<evidence type="ECO:0000313" key="6">
    <source>
        <dbReference type="EMBL" id="KAL2345891.1"/>
    </source>
</evidence>